<organism evidence="1">
    <name type="scientific">candidate division WOR-3 bacterium</name>
    <dbReference type="NCBI Taxonomy" id="2052148"/>
    <lineage>
        <taxon>Bacteria</taxon>
        <taxon>Bacteria division WOR-3</taxon>
    </lineage>
</organism>
<proteinExistence type="predicted"/>
<dbReference type="AlphaFoldDB" id="A0A7V3VUP2"/>
<evidence type="ECO:0000313" key="1">
    <source>
        <dbReference type="EMBL" id="HGE78928.1"/>
    </source>
</evidence>
<dbReference type="EMBL" id="DTOZ01000190">
    <property type="protein sequence ID" value="HGE78928.1"/>
    <property type="molecule type" value="Genomic_DNA"/>
</dbReference>
<reference evidence="1" key="1">
    <citation type="journal article" date="2020" name="mSystems">
        <title>Genome- and Community-Level Interaction Insights into Carbon Utilization and Element Cycling Functions of Hydrothermarchaeota in Hydrothermal Sediment.</title>
        <authorList>
            <person name="Zhou Z."/>
            <person name="Liu Y."/>
            <person name="Xu W."/>
            <person name="Pan J."/>
            <person name="Luo Z.H."/>
            <person name="Li M."/>
        </authorList>
    </citation>
    <scope>NUCLEOTIDE SEQUENCE [LARGE SCALE GENOMIC DNA]</scope>
    <source>
        <strain evidence="1">SpSt-961</strain>
    </source>
</reference>
<comment type="caution">
    <text evidence="1">The sequence shown here is derived from an EMBL/GenBank/DDBJ whole genome shotgun (WGS) entry which is preliminary data.</text>
</comment>
<name>A0A7V3VUP2_UNCW3</name>
<protein>
    <submittedName>
        <fullName evidence="1">Uncharacterized protein</fullName>
    </submittedName>
</protein>
<accession>A0A7V3VUP2</accession>
<gene>
    <name evidence="1" type="ORF">ENX68_08070</name>
</gene>
<dbReference type="PROSITE" id="PS51257">
    <property type="entry name" value="PROKAR_LIPOPROTEIN"/>
    <property type="match status" value="1"/>
</dbReference>
<sequence length="483" mass="54572">MKWLLEILIATLIIIGCSKENPLSTIEEIINGQNSGSIPLKAFRLPGLDYEFHYLTIIEDSVTMLDPILGKELALMTLATLKRWTNEGYGNFDNEGKRGAYVNKIEACINQIEASAYQGARQKIINDLIPFAEANLTGPFLWTNGLLLESALASLIHPEEEIDVDESCLTVINATAYSIQHAIFQYIDGIGGITVPEPTLEDSLKALTQAMAMALSNSENRSILLNQLMQSEDEEHKILITDYLNAQTSNGYTVQKSLSISSGYREDYLAQFAQNHPDWTIYFPVFQHYENWVKNSGKSAPPVLYDPLLDEEYVTSLTSYLKDGAAISFEPQIIPTEPTLVVSPEPFDIPSQPDTIISPFTYSITVDSFHLYNDHEPWYKGAPEVYIRCYDAYSYSRYSDFNSGNWNVDIECTNYPRAGYPAQPKNIWYQTTKCTQIKIREDDWPDADDDIQIIDNPHLLPPPYRQWIGSTTGARIKVWGNNP</sequence>